<evidence type="ECO:0000256" key="1">
    <source>
        <dbReference type="SAM" id="Phobius"/>
    </source>
</evidence>
<name>A0AAF3E8R6_9BILA</name>
<reference evidence="3" key="1">
    <citation type="submission" date="2024-02" db="UniProtKB">
        <authorList>
            <consortium name="WormBaseParasite"/>
        </authorList>
    </citation>
    <scope>IDENTIFICATION</scope>
</reference>
<protein>
    <submittedName>
        <fullName evidence="3">Uncharacterized protein</fullName>
    </submittedName>
</protein>
<feature type="transmembrane region" description="Helical" evidence="1">
    <location>
        <begin position="6"/>
        <end position="32"/>
    </location>
</feature>
<dbReference type="WBParaSite" id="MBELARI_LOCUS10306">
    <property type="protein sequence ID" value="MBELARI_LOCUS10306"/>
    <property type="gene ID" value="MBELARI_LOCUS10306"/>
</dbReference>
<sequence>MLTWILAGLTILVALLTLACIIFTAVFVLVVLKESKKRNPNPASQINAVQRPLVDQNHLLERPENSRKALVG</sequence>
<organism evidence="2 3">
    <name type="scientific">Mesorhabditis belari</name>
    <dbReference type="NCBI Taxonomy" id="2138241"/>
    <lineage>
        <taxon>Eukaryota</taxon>
        <taxon>Metazoa</taxon>
        <taxon>Ecdysozoa</taxon>
        <taxon>Nematoda</taxon>
        <taxon>Chromadorea</taxon>
        <taxon>Rhabditida</taxon>
        <taxon>Rhabditina</taxon>
        <taxon>Rhabditomorpha</taxon>
        <taxon>Rhabditoidea</taxon>
        <taxon>Rhabditidae</taxon>
        <taxon>Mesorhabditinae</taxon>
        <taxon>Mesorhabditis</taxon>
    </lineage>
</organism>
<accession>A0AAF3E8R6</accession>
<dbReference type="AlphaFoldDB" id="A0AAF3E8R6"/>
<proteinExistence type="predicted"/>
<evidence type="ECO:0000313" key="3">
    <source>
        <dbReference type="WBParaSite" id="MBELARI_LOCUS10306"/>
    </source>
</evidence>
<evidence type="ECO:0000313" key="2">
    <source>
        <dbReference type="Proteomes" id="UP000887575"/>
    </source>
</evidence>
<keyword evidence="2" id="KW-1185">Reference proteome</keyword>
<keyword evidence="1" id="KW-0472">Membrane</keyword>
<dbReference type="Proteomes" id="UP000887575">
    <property type="component" value="Unassembled WGS sequence"/>
</dbReference>
<keyword evidence="1" id="KW-1133">Transmembrane helix</keyword>
<keyword evidence="1" id="KW-0812">Transmembrane</keyword>